<dbReference type="PANTHER" id="PTHR24113:SF12">
    <property type="entry name" value="RAN GTPASE-ACTIVATING PROTEIN 1"/>
    <property type="match status" value="1"/>
</dbReference>
<dbReference type="GO" id="GO:0005634">
    <property type="term" value="C:nucleus"/>
    <property type="evidence" value="ECO:0007669"/>
    <property type="project" value="TreeGrafter"/>
</dbReference>
<evidence type="ECO:0000259" key="12">
    <source>
        <dbReference type="SMART" id="SM00892"/>
    </source>
</evidence>
<dbReference type="Gene3D" id="3.40.570.10">
    <property type="entry name" value="Extracellular Endonuclease, subunit A"/>
    <property type="match status" value="1"/>
</dbReference>
<dbReference type="KEGG" id="egl:EGR_08146"/>
<evidence type="ECO:0000256" key="2">
    <source>
        <dbReference type="ARBA" id="ARBA00010052"/>
    </source>
</evidence>
<sequence>MALEQKGGVIVDFDGKSIKVDTKEDAQNILEALRNSPCMTALRLSGNTIGVNGACSIGSELSSHKDLRRCLFSDMFTGMVGSNVTIVGRMADEIAPALKQISVGIMSSGARLTELDLSDNAFGPRGVVGVTDLLSSPACFTLKARVYWALRMNNQGLGHQGAKYLAEALSKGIRESNGKGLKLIYFSAGRNRLENVGACLLADVFSQMQSLKELHLYQNGIGIHGSDGIKALSSAISKNTQMRVLNLSDNSLKEEGGIEIARILKSIPQLKELILDDCLIRSRGCRVLACYLEREDVVPDLCRLSLYGNEIKRDAAVFLAFSLANKSKLTHLSLNANEFGPTGVENVLQVLTTANLLHAIAADVPSISEEEEGDEDEDIYHRAFNEDMGSDNGDDVAGEEYELESDSDDGSQESYNDKGEDGNEEEEEEGDDGRESSFAVMKDSFEKPSKPSGNESVNQSGTSAAGGFSFLSCLSSLQKENQLRVNLFAGLDMTGSTSSGGLFGNKSSLPISGKLFAPPKLGASTSPASTSFGYSGLFSTPTLSRLQPFDEKSILESLKAAFLDTENDNQLMPLIDKLVKQSSPPNLRLNFEEISSASPESVVRLAFRICQKSSLPALRNLACDLLLAALTRKSDKVSNSIVLPSARAVNHILLHLGAIKPDRSDSVERKVHTEASDSQNLATVVDLVASLLKRHGDQLGVHIRKPLALLISQHRKQNSALESLLDALGEKMSSLSLSKRLFATIQRKTAPTPPDTPDLKALSRNVFSPQSPLPVPVSQVGVPTVESVKILPGFLCLYDRRSRIPRWTLEHLTKENLNGDAKDLVDRKEFAFVEDLGEPLEFRSTNLDYAKSGLDRGHMAAAGNNNYNAESMKKTFILSNIAPQVGYGFNRGIWNDLEKYVRGIARRSANVVVVTGPLFLPSSTLSQRGHRQVIYEVIGPNSVAVPTHFFKAVAVQGTPQGPWRTHAWVIPNREITEGTHVNTFAVPLKDVERAAGSAVWLGKQLRFSYRTFSPRYGVWATPIASLTHIRQQCMFGHCCMTPYGLRECSRRRILDSKHQIAIFISYL</sequence>
<dbReference type="InterPro" id="IPR044929">
    <property type="entry name" value="DNA/RNA_non-sp_Endonuclease_sf"/>
</dbReference>
<dbReference type="InterPro" id="IPR001604">
    <property type="entry name" value="Endo_G_ENPP1-like_dom"/>
</dbReference>
<feature type="compositionally biased region" description="Acidic residues" evidence="10">
    <location>
        <begin position="422"/>
        <end position="432"/>
    </location>
</feature>
<dbReference type="AlphaFoldDB" id="W6U747"/>
<feature type="domain" description="ENPP1-3/EXOG-like endonuclease/phosphodiesterase" evidence="11">
    <location>
        <begin position="793"/>
        <end position="1006"/>
    </location>
</feature>
<dbReference type="SMART" id="SM00477">
    <property type="entry name" value="NUC"/>
    <property type="match status" value="1"/>
</dbReference>
<dbReference type="InterPro" id="IPR020821">
    <property type="entry name" value="ENPP1-3/EXOG-like_nuc-like"/>
</dbReference>
<dbReference type="OrthoDB" id="184583at2759"/>
<dbReference type="InterPro" id="IPR018524">
    <property type="entry name" value="DNA/RNA_endonuclease_AS"/>
</dbReference>
<gene>
    <name evidence="13" type="ORF">EGR_08146</name>
</gene>
<comment type="cofactor">
    <cofactor evidence="1">
        <name>Mg(2+)</name>
        <dbReference type="ChEBI" id="CHEBI:18420"/>
    </cofactor>
</comment>
<feature type="compositionally biased region" description="Acidic residues" evidence="10">
    <location>
        <begin position="388"/>
        <end position="411"/>
    </location>
</feature>
<dbReference type="PANTHER" id="PTHR24113">
    <property type="entry name" value="RAN GTPASE-ACTIVATING PROTEIN 1"/>
    <property type="match status" value="1"/>
</dbReference>
<keyword evidence="5" id="KW-0540">Nuclease</keyword>
<evidence type="ECO:0000256" key="9">
    <source>
        <dbReference type="ARBA" id="ARBA00022842"/>
    </source>
</evidence>
<dbReference type="STRING" id="6210.W6U747"/>
<dbReference type="Proteomes" id="UP000019149">
    <property type="component" value="Unassembled WGS sequence"/>
</dbReference>
<keyword evidence="3" id="KW-0343">GTPase activation</keyword>
<dbReference type="SMART" id="SM00368">
    <property type="entry name" value="LRR_RI"/>
    <property type="match status" value="7"/>
</dbReference>
<accession>W6U747</accession>
<keyword evidence="9" id="KW-0460">Magnesium</keyword>
<dbReference type="InterPro" id="IPR032675">
    <property type="entry name" value="LRR_dom_sf"/>
</dbReference>
<evidence type="ECO:0000256" key="8">
    <source>
        <dbReference type="ARBA" id="ARBA00022759"/>
    </source>
</evidence>
<feature type="region of interest" description="Disordered" evidence="10">
    <location>
        <begin position="385"/>
        <end position="435"/>
    </location>
</feature>
<keyword evidence="7" id="KW-0677">Repeat</keyword>
<dbReference type="RefSeq" id="XP_024348191.1">
    <property type="nucleotide sequence ID" value="XM_024497395.1"/>
</dbReference>
<dbReference type="SUPFAM" id="SSF54060">
    <property type="entry name" value="His-Me finger endonucleases"/>
    <property type="match status" value="1"/>
</dbReference>
<comment type="similarity">
    <text evidence="2">Belongs to the DNA/RNA non-specific endonuclease family.</text>
</comment>
<evidence type="ECO:0000256" key="5">
    <source>
        <dbReference type="ARBA" id="ARBA00022722"/>
    </source>
</evidence>
<dbReference type="GO" id="GO:0003676">
    <property type="term" value="F:nucleic acid binding"/>
    <property type="evidence" value="ECO:0007669"/>
    <property type="project" value="InterPro"/>
</dbReference>
<dbReference type="OMA" id="ENDNQLM"/>
<keyword evidence="14" id="KW-1185">Reference proteome</keyword>
<dbReference type="GO" id="GO:0004519">
    <property type="term" value="F:endonuclease activity"/>
    <property type="evidence" value="ECO:0007669"/>
    <property type="project" value="UniProtKB-KW"/>
</dbReference>
<evidence type="ECO:0000256" key="3">
    <source>
        <dbReference type="ARBA" id="ARBA00022468"/>
    </source>
</evidence>
<evidence type="ECO:0000313" key="13">
    <source>
        <dbReference type="EMBL" id="EUB56995.1"/>
    </source>
</evidence>
<dbReference type="SMART" id="SM00892">
    <property type="entry name" value="Endonuclease_NS"/>
    <property type="match status" value="1"/>
</dbReference>
<dbReference type="GO" id="GO:0016787">
    <property type="term" value="F:hydrolase activity"/>
    <property type="evidence" value="ECO:0007669"/>
    <property type="project" value="InterPro"/>
</dbReference>
<name>W6U747_ECHGR</name>
<dbReference type="CDD" id="cd00091">
    <property type="entry name" value="NUC"/>
    <property type="match status" value="1"/>
</dbReference>
<dbReference type="GO" id="GO:0005829">
    <property type="term" value="C:cytosol"/>
    <property type="evidence" value="ECO:0007669"/>
    <property type="project" value="TreeGrafter"/>
</dbReference>
<dbReference type="SUPFAM" id="SSF52047">
    <property type="entry name" value="RNI-like"/>
    <property type="match status" value="1"/>
</dbReference>
<keyword evidence="8" id="KW-0255">Endonuclease</keyword>
<keyword evidence="4" id="KW-0433">Leucine-rich repeat</keyword>
<dbReference type="GO" id="GO:0046872">
    <property type="term" value="F:metal ion binding"/>
    <property type="evidence" value="ECO:0007669"/>
    <property type="project" value="UniProtKB-KW"/>
</dbReference>
<comment type="caution">
    <text evidence="13">The sequence shown here is derived from an EMBL/GenBank/DDBJ whole genome shotgun (WGS) entry which is preliminary data.</text>
</comment>
<dbReference type="Gene3D" id="3.80.10.10">
    <property type="entry name" value="Ribonuclease Inhibitor"/>
    <property type="match status" value="1"/>
</dbReference>
<evidence type="ECO:0000256" key="1">
    <source>
        <dbReference type="ARBA" id="ARBA00001946"/>
    </source>
</evidence>
<dbReference type="CDD" id="cd00116">
    <property type="entry name" value="LRR_RI"/>
    <property type="match status" value="1"/>
</dbReference>
<dbReference type="GeneID" id="36343861"/>
<dbReference type="GO" id="GO:0048471">
    <property type="term" value="C:perinuclear region of cytoplasm"/>
    <property type="evidence" value="ECO:0007669"/>
    <property type="project" value="TreeGrafter"/>
</dbReference>
<proteinExistence type="inferred from homology"/>
<dbReference type="GO" id="GO:0005096">
    <property type="term" value="F:GTPase activator activity"/>
    <property type="evidence" value="ECO:0007669"/>
    <property type="project" value="UniProtKB-KW"/>
</dbReference>
<keyword evidence="6" id="KW-0479">Metal-binding</keyword>
<dbReference type="GO" id="GO:0006913">
    <property type="term" value="P:nucleocytoplasmic transport"/>
    <property type="evidence" value="ECO:0007669"/>
    <property type="project" value="TreeGrafter"/>
</dbReference>
<evidence type="ECO:0000256" key="4">
    <source>
        <dbReference type="ARBA" id="ARBA00022614"/>
    </source>
</evidence>
<keyword evidence="8" id="KW-0378">Hydrolase</keyword>
<dbReference type="GO" id="GO:0031267">
    <property type="term" value="F:small GTPase binding"/>
    <property type="evidence" value="ECO:0007669"/>
    <property type="project" value="TreeGrafter"/>
</dbReference>
<dbReference type="PROSITE" id="PS01070">
    <property type="entry name" value="NUCLEASE_NON_SPEC"/>
    <property type="match status" value="1"/>
</dbReference>
<evidence type="ECO:0000313" key="14">
    <source>
        <dbReference type="Proteomes" id="UP000019149"/>
    </source>
</evidence>
<dbReference type="InterPro" id="IPR001611">
    <property type="entry name" value="Leu-rich_rpt"/>
</dbReference>
<feature type="domain" description="DNA/RNA non-specific endonuclease/pyrophosphatase/phosphodiesterase" evidence="12">
    <location>
        <begin position="790"/>
        <end position="1018"/>
    </location>
</feature>
<evidence type="ECO:0000256" key="10">
    <source>
        <dbReference type="SAM" id="MobiDB-lite"/>
    </source>
</evidence>
<dbReference type="InterPro" id="IPR027038">
    <property type="entry name" value="RanGap"/>
</dbReference>
<dbReference type="Pfam" id="PF13516">
    <property type="entry name" value="LRR_6"/>
    <property type="match status" value="3"/>
</dbReference>
<dbReference type="CTD" id="36343861"/>
<dbReference type="InterPro" id="IPR044925">
    <property type="entry name" value="His-Me_finger_sf"/>
</dbReference>
<dbReference type="EMBL" id="APAU02000097">
    <property type="protein sequence ID" value="EUB56995.1"/>
    <property type="molecule type" value="Genomic_DNA"/>
</dbReference>
<evidence type="ECO:0000259" key="11">
    <source>
        <dbReference type="SMART" id="SM00477"/>
    </source>
</evidence>
<evidence type="ECO:0000256" key="7">
    <source>
        <dbReference type="ARBA" id="ARBA00022737"/>
    </source>
</evidence>
<organism evidence="13 14">
    <name type="scientific">Echinococcus granulosus</name>
    <name type="common">Hydatid tapeworm</name>
    <dbReference type="NCBI Taxonomy" id="6210"/>
    <lineage>
        <taxon>Eukaryota</taxon>
        <taxon>Metazoa</taxon>
        <taxon>Spiralia</taxon>
        <taxon>Lophotrochozoa</taxon>
        <taxon>Platyhelminthes</taxon>
        <taxon>Cestoda</taxon>
        <taxon>Eucestoda</taxon>
        <taxon>Cyclophyllidea</taxon>
        <taxon>Taeniidae</taxon>
        <taxon>Echinococcus</taxon>
        <taxon>Echinococcus granulosus group</taxon>
    </lineage>
</organism>
<protein>
    <submittedName>
        <fullName evidence="13">Ran GTPase-activating protein</fullName>
    </submittedName>
</protein>
<dbReference type="Pfam" id="PF01223">
    <property type="entry name" value="Endonuclease_NS"/>
    <property type="match status" value="1"/>
</dbReference>
<evidence type="ECO:0000256" key="6">
    <source>
        <dbReference type="ARBA" id="ARBA00022723"/>
    </source>
</evidence>
<reference evidence="13 14" key="1">
    <citation type="journal article" date="2013" name="Nat. Genet.">
        <title>The genome of the hydatid tapeworm Echinococcus granulosus.</title>
        <authorList>
            <person name="Zheng H."/>
            <person name="Zhang W."/>
            <person name="Zhang L."/>
            <person name="Zhang Z."/>
            <person name="Li J."/>
            <person name="Lu G."/>
            <person name="Zhu Y."/>
            <person name="Wang Y."/>
            <person name="Huang Y."/>
            <person name="Liu J."/>
            <person name="Kang H."/>
            <person name="Chen J."/>
            <person name="Wang L."/>
            <person name="Chen A."/>
            <person name="Yu S."/>
            <person name="Gao Z."/>
            <person name="Jin L."/>
            <person name="Gu W."/>
            <person name="Wang Z."/>
            <person name="Zhao L."/>
            <person name="Shi B."/>
            <person name="Wen H."/>
            <person name="Lin R."/>
            <person name="Jones M.K."/>
            <person name="Brejova B."/>
            <person name="Vinar T."/>
            <person name="Zhao G."/>
            <person name="McManus D.P."/>
            <person name="Chen Z."/>
            <person name="Zhou Y."/>
            <person name="Wang S."/>
        </authorList>
    </citation>
    <scope>NUCLEOTIDE SEQUENCE [LARGE SCALE GENOMIC DNA]</scope>
</reference>